<dbReference type="InterPro" id="IPR007267">
    <property type="entry name" value="GtrA_DPMS_TM"/>
</dbReference>
<keyword evidence="3 5" id="KW-1133">Transmembrane helix</keyword>
<feature type="transmembrane region" description="Helical" evidence="5">
    <location>
        <begin position="27"/>
        <end position="49"/>
    </location>
</feature>
<reference evidence="7 8" key="1">
    <citation type="submission" date="2016-10" db="EMBL/GenBank/DDBJ databases">
        <authorList>
            <person name="de Groot N.N."/>
        </authorList>
    </citation>
    <scope>NUCLEOTIDE SEQUENCE [LARGE SCALE GENOMIC DNA]</scope>
    <source>
        <strain evidence="7 8">DSM 25383</strain>
    </source>
</reference>
<gene>
    <name evidence="7" type="ORF">SAMN05444145_102150</name>
</gene>
<dbReference type="OrthoDB" id="771485at2"/>
<name>A0A1H3ZB83_9BACT</name>
<feature type="transmembrane region" description="Helical" evidence="5">
    <location>
        <begin position="61"/>
        <end position="87"/>
    </location>
</feature>
<comment type="subcellular location">
    <subcellularLocation>
        <location evidence="1">Membrane</location>
        <topology evidence="1">Multi-pass membrane protein</topology>
    </subcellularLocation>
</comment>
<feature type="domain" description="GtrA/DPMS transmembrane" evidence="6">
    <location>
        <begin position="30"/>
        <end position="157"/>
    </location>
</feature>
<evidence type="ECO:0000259" key="6">
    <source>
        <dbReference type="Pfam" id="PF04138"/>
    </source>
</evidence>
<evidence type="ECO:0000256" key="5">
    <source>
        <dbReference type="SAM" id="Phobius"/>
    </source>
</evidence>
<evidence type="ECO:0000256" key="2">
    <source>
        <dbReference type="ARBA" id="ARBA00022692"/>
    </source>
</evidence>
<dbReference type="EMBL" id="FNRI01000002">
    <property type="protein sequence ID" value="SEA20875.1"/>
    <property type="molecule type" value="Genomic_DNA"/>
</dbReference>
<proteinExistence type="predicted"/>
<accession>A0A1H3ZB83</accession>
<dbReference type="STRING" id="1033731.SAMN05444145_102150"/>
<evidence type="ECO:0000256" key="4">
    <source>
        <dbReference type="ARBA" id="ARBA00023136"/>
    </source>
</evidence>
<protein>
    <submittedName>
        <fullName evidence="7">GtrA-like protein</fullName>
    </submittedName>
</protein>
<organism evidence="7 8">
    <name type="scientific">Alistipes timonensis JC136</name>
    <dbReference type="NCBI Taxonomy" id="1033731"/>
    <lineage>
        <taxon>Bacteria</taxon>
        <taxon>Pseudomonadati</taxon>
        <taxon>Bacteroidota</taxon>
        <taxon>Bacteroidia</taxon>
        <taxon>Bacteroidales</taxon>
        <taxon>Rikenellaceae</taxon>
        <taxon>Alistipes</taxon>
    </lineage>
</organism>
<dbReference type="RefSeq" id="WP_010263988.1">
    <property type="nucleotide sequence ID" value="NZ_CAEG01000012.1"/>
</dbReference>
<evidence type="ECO:0000256" key="1">
    <source>
        <dbReference type="ARBA" id="ARBA00004141"/>
    </source>
</evidence>
<keyword evidence="8" id="KW-1185">Reference proteome</keyword>
<dbReference type="Proteomes" id="UP000183253">
    <property type="component" value="Unassembled WGS sequence"/>
</dbReference>
<evidence type="ECO:0000313" key="7">
    <source>
        <dbReference type="EMBL" id="SEA20875.1"/>
    </source>
</evidence>
<evidence type="ECO:0000256" key="3">
    <source>
        <dbReference type="ARBA" id="ARBA00022989"/>
    </source>
</evidence>
<dbReference type="AlphaFoldDB" id="A0A1H3ZB83"/>
<feature type="transmembrane region" description="Helical" evidence="5">
    <location>
        <begin position="107"/>
        <end position="126"/>
    </location>
</feature>
<feature type="transmembrane region" description="Helical" evidence="5">
    <location>
        <begin position="138"/>
        <end position="157"/>
    </location>
</feature>
<dbReference type="GO" id="GO:0016020">
    <property type="term" value="C:membrane"/>
    <property type="evidence" value="ECO:0007669"/>
    <property type="project" value="UniProtKB-SubCell"/>
</dbReference>
<dbReference type="Pfam" id="PF04138">
    <property type="entry name" value="GtrA_DPMS_TM"/>
    <property type="match status" value="1"/>
</dbReference>
<dbReference type="GO" id="GO:0000271">
    <property type="term" value="P:polysaccharide biosynthetic process"/>
    <property type="evidence" value="ECO:0007669"/>
    <property type="project" value="InterPro"/>
</dbReference>
<sequence>MRISELIIRVIDCFYIKPVRALMPLQVFRYAVCGGVTYMLFDPLCYFLFYNFIVAHRYFDLGFVVISPHIAAMVLVFPFTFFVGFWLNRYVTFRQSPIGAGTQLLRYLLSVAGSILLTYAGLKFFVELCGVWPTPAKVLTTLLTTVYSFLAAKYFTFPA</sequence>
<keyword evidence="2 5" id="KW-0812">Transmembrane</keyword>
<keyword evidence="4 5" id="KW-0472">Membrane</keyword>
<evidence type="ECO:0000313" key="8">
    <source>
        <dbReference type="Proteomes" id="UP000183253"/>
    </source>
</evidence>